<comment type="caution">
    <text evidence="10">The sequence shown here is derived from an EMBL/GenBank/DDBJ whole genome shotgun (WGS) entry which is preliminary data.</text>
</comment>
<feature type="transmembrane region" description="Helical" evidence="7">
    <location>
        <begin position="164"/>
        <end position="187"/>
    </location>
</feature>
<sequence length="305" mass="32557">MTATTATTANAATPPASTASAPRRRAGQGRIDWSQPVVYVVALAVVAVAIGPVIYVFISGFRTNPDFFTDPAGMPNPWTVENYARVLGDSSFWNQVLASTVTALGTTIGVMLLGVMAAFVIARYEFRGRGLLYALFTTGLLFPLTISILPLTVLLRQMGLFGNWWGLIVPQVAFALPLTIIILTPFLRAIPVELEDAALVDGTSRVGFFWRILLPLSMPGLMTVGVLAFVGSWNAYLLPLFVLQAGGAGIDNYTLPLGVQFYSTAYGQDTTGVLAYTALAMLPAILFFTVAEKRIVGGLQGAVKG</sequence>
<keyword evidence="11" id="KW-1185">Reference proteome</keyword>
<comment type="similarity">
    <text evidence="7">Belongs to the binding-protein-dependent transport system permease family.</text>
</comment>
<dbReference type="EMBL" id="BAAANJ010000001">
    <property type="protein sequence ID" value="GAA1800314.1"/>
    <property type="molecule type" value="Genomic_DNA"/>
</dbReference>
<organism evidence="10 11">
    <name type="scientific">Agromyces neolithicus</name>
    <dbReference type="NCBI Taxonomy" id="269420"/>
    <lineage>
        <taxon>Bacteria</taxon>
        <taxon>Bacillati</taxon>
        <taxon>Actinomycetota</taxon>
        <taxon>Actinomycetes</taxon>
        <taxon>Micrococcales</taxon>
        <taxon>Microbacteriaceae</taxon>
        <taxon>Agromyces</taxon>
    </lineage>
</organism>
<evidence type="ECO:0000256" key="3">
    <source>
        <dbReference type="ARBA" id="ARBA00022475"/>
    </source>
</evidence>
<dbReference type="RefSeq" id="WP_344293076.1">
    <property type="nucleotide sequence ID" value="NZ_BAAANJ010000001.1"/>
</dbReference>
<dbReference type="PANTHER" id="PTHR43744:SF12">
    <property type="entry name" value="ABC TRANSPORTER PERMEASE PROTEIN MG189-RELATED"/>
    <property type="match status" value="1"/>
</dbReference>
<dbReference type="CDD" id="cd06261">
    <property type="entry name" value="TM_PBP2"/>
    <property type="match status" value="1"/>
</dbReference>
<feature type="transmembrane region" description="Helical" evidence="7">
    <location>
        <begin position="208"/>
        <end position="230"/>
    </location>
</feature>
<dbReference type="Pfam" id="PF00528">
    <property type="entry name" value="BPD_transp_1"/>
    <property type="match status" value="1"/>
</dbReference>
<proteinExistence type="inferred from homology"/>
<dbReference type="InterPro" id="IPR000515">
    <property type="entry name" value="MetI-like"/>
</dbReference>
<keyword evidence="4 7" id="KW-0812">Transmembrane</keyword>
<accession>A0ABP4Y201</accession>
<dbReference type="PROSITE" id="PS50928">
    <property type="entry name" value="ABC_TM1"/>
    <property type="match status" value="1"/>
</dbReference>
<dbReference type="Gene3D" id="1.10.3720.10">
    <property type="entry name" value="MetI-like"/>
    <property type="match status" value="1"/>
</dbReference>
<evidence type="ECO:0000313" key="10">
    <source>
        <dbReference type="EMBL" id="GAA1800314.1"/>
    </source>
</evidence>
<feature type="transmembrane region" description="Helical" evidence="7">
    <location>
        <begin position="273"/>
        <end position="291"/>
    </location>
</feature>
<keyword evidence="5 7" id="KW-1133">Transmembrane helix</keyword>
<feature type="transmembrane region" description="Helical" evidence="7">
    <location>
        <begin position="96"/>
        <end position="119"/>
    </location>
</feature>
<keyword evidence="2 7" id="KW-0813">Transport</keyword>
<protein>
    <submittedName>
        <fullName evidence="10">Carbohydrate ABC transporter permease</fullName>
    </submittedName>
</protein>
<feature type="region of interest" description="Disordered" evidence="8">
    <location>
        <begin position="1"/>
        <end position="25"/>
    </location>
</feature>
<feature type="transmembrane region" description="Helical" evidence="7">
    <location>
        <begin position="131"/>
        <end position="152"/>
    </location>
</feature>
<keyword evidence="6 7" id="KW-0472">Membrane</keyword>
<evidence type="ECO:0000256" key="8">
    <source>
        <dbReference type="SAM" id="MobiDB-lite"/>
    </source>
</evidence>
<gene>
    <name evidence="10" type="ORF">GCM10009749_05200</name>
</gene>
<evidence type="ECO:0000259" key="9">
    <source>
        <dbReference type="PROSITE" id="PS50928"/>
    </source>
</evidence>
<evidence type="ECO:0000256" key="7">
    <source>
        <dbReference type="RuleBase" id="RU363032"/>
    </source>
</evidence>
<comment type="subcellular location">
    <subcellularLocation>
        <location evidence="1 7">Cell membrane</location>
        <topology evidence="1 7">Multi-pass membrane protein</topology>
    </subcellularLocation>
</comment>
<evidence type="ECO:0000313" key="11">
    <source>
        <dbReference type="Proteomes" id="UP001500002"/>
    </source>
</evidence>
<dbReference type="Proteomes" id="UP001500002">
    <property type="component" value="Unassembled WGS sequence"/>
</dbReference>
<dbReference type="InterPro" id="IPR035906">
    <property type="entry name" value="MetI-like_sf"/>
</dbReference>
<feature type="compositionally biased region" description="Low complexity" evidence="8">
    <location>
        <begin position="1"/>
        <end position="21"/>
    </location>
</feature>
<feature type="domain" description="ABC transmembrane type-1" evidence="9">
    <location>
        <begin position="96"/>
        <end position="291"/>
    </location>
</feature>
<keyword evidence="3" id="KW-1003">Cell membrane</keyword>
<reference evidence="11" key="1">
    <citation type="journal article" date="2019" name="Int. J. Syst. Evol. Microbiol.">
        <title>The Global Catalogue of Microorganisms (GCM) 10K type strain sequencing project: providing services to taxonomists for standard genome sequencing and annotation.</title>
        <authorList>
            <consortium name="The Broad Institute Genomics Platform"/>
            <consortium name="The Broad Institute Genome Sequencing Center for Infectious Disease"/>
            <person name="Wu L."/>
            <person name="Ma J."/>
        </authorList>
    </citation>
    <scope>NUCLEOTIDE SEQUENCE [LARGE SCALE GENOMIC DNA]</scope>
    <source>
        <strain evidence="11">JCM 14322</strain>
    </source>
</reference>
<evidence type="ECO:0000256" key="6">
    <source>
        <dbReference type="ARBA" id="ARBA00023136"/>
    </source>
</evidence>
<dbReference type="SUPFAM" id="SSF161098">
    <property type="entry name" value="MetI-like"/>
    <property type="match status" value="1"/>
</dbReference>
<evidence type="ECO:0000256" key="2">
    <source>
        <dbReference type="ARBA" id="ARBA00022448"/>
    </source>
</evidence>
<dbReference type="PANTHER" id="PTHR43744">
    <property type="entry name" value="ABC TRANSPORTER PERMEASE PROTEIN MG189-RELATED-RELATED"/>
    <property type="match status" value="1"/>
</dbReference>
<evidence type="ECO:0000256" key="1">
    <source>
        <dbReference type="ARBA" id="ARBA00004651"/>
    </source>
</evidence>
<evidence type="ECO:0000256" key="4">
    <source>
        <dbReference type="ARBA" id="ARBA00022692"/>
    </source>
</evidence>
<feature type="transmembrane region" description="Helical" evidence="7">
    <location>
        <begin position="37"/>
        <end position="58"/>
    </location>
</feature>
<evidence type="ECO:0000256" key="5">
    <source>
        <dbReference type="ARBA" id="ARBA00022989"/>
    </source>
</evidence>
<name>A0ABP4Y201_9MICO</name>